<dbReference type="Proteomes" id="UP000675664">
    <property type="component" value="Unassembled WGS sequence"/>
</dbReference>
<dbReference type="InterPro" id="IPR010540">
    <property type="entry name" value="CmpB_TMEM229"/>
</dbReference>
<evidence type="ECO:0000313" key="2">
    <source>
        <dbReference type="EMBL" id="MBR0597011.1"/>
    </source>
</evidence>
<feature type="transmembrane region" description="Helical" evidence="1">
    <location>
        <begin position="38"/>
        <end position="61"/>
    </location>
</feature>
<reference evidence="2" key="1">
    <citation type="submission" date="2021-04" db="EMBL/GenBank/DDBJ databases">
        <title>Sinoanaerobacter chloroacetimidivorans sp. nov., an obligate anaerobic bacterium isolated from anaerobic sludge.</title>
        <authorList>
            <person name="Bao Y."/>
        </authorList>
    </citation>
    <scope>NUCLEOTIDE SEQUENCE</scope>
    <source>
        <strain evidence="2">BAD-6</strain>
    </source>
</reference>
<feature type="transmembrane region" description="Helical" evidence="1">
    <location>
        <begin position="6"/>
        <end position="26"/>
    </location>
</feature>
<gene>
    <name evidence="2" type="ORF">KCX82_03920</name>
</gene>
<feature type="transmembrane region" description="Helical" evidence="1">
    <location>
        <begin position="73"/>
        <end position="94"/>
    </location>
</feature>
<dbReference type="AlphaFoldDB" id="A0A8J8B0V3"/>
<reference evidence="2" key="2">
    <citation type="submission" date="2021-04" db="EMBL/GenBank/DDBJ databases">
        <authorList>
            <person name="Liu J."/>
        </authorList>
    </citation>
    <scope>NUCLEOTIDE SEQUENCE</scope>
    <source>
        <strain evidence="2">BAD-6</strain>
    </source>
</reference>
<comment type="caution">
    <text evidence="2">The sequence shown here is derived from an EMBL/GenBank/DDBJ whole genome shotgun (WGS) entry which is preliminary data.</text>
</comment>
<proteinExistence type="predicted"/>
<sequence>MEYVTYMILLFSVYSFLGWLLESIFATACEKKFINRGFLTGCFCPIYGFSAVLIVQSYEWVNNAFHGYFQSQFVIILMAIFSVTALEFVTGFLLEKFFHCKWWDYSSNALNIKGYICIKYSLLWGLLGSLLVQIVHPEVSAVLSEIPVSVQRDLSILLVIYFLADIMKSVAGALDLRKVLLNYSQIPVDKYYEKIIQYERLFFAFPRLLILNAGIINRDIRSILSEQIDKIKMEFKSRFL</sequence>
<keyword evidence="1" id="KW-1133">Transmembrane helix</keyword>
<keyword evidence="3" id="KW-1185">Reference proteome</keyword>
<accession>A0A8J8B0V3</accession>
<feature type="transmembrane region" description="Helical" evidence="1">
    <location>
        <begin position="115"/>
        <end position="134"/>
    </location>
</feature>
<dbReference type="Pfam" id="PF06541">
    <property type="entry name" value="ABC_trans_CmpB"/>
    <property type="match status" value="1"/>
</dbReference>
<name>A0A8J8B0V3_9FIRM</name>
<feature type="transmembrane region" description="Helical" evidence="1">
    <location>
        <begin position="154"/>
        <end position="174"/>
    </location>
</feature>
<organism evidence="2 3">
    <name type="scientific">Sinanaerobacter chloroacetimidivorans</name>
    <dbReference type="NCBI Taxonomy" id="2818044"/>
    <lineage>
        <taxon>Bacteria</taxon>
        <taxon>Bacillati</taxon>
        <taxon>Bacillota</taxon>
        <taxon>Clostridia</taxon>
        <taxon>Peptostreptococcales</taxon>
        <taxon>Anaerovoracaceae</taxon>
        <taxon>Sinanaerobacter</taxon>
    </lineage>
</organism>
<evidence type="ECO:0008006" key="4">
    <source>
        <dbReference type="Google" id="ProtNLM"/>
    </source>
</evidence>
<protein>
    <recommendedName>
        <fullName evidence="4">ABC transporter permease</fullName>
    </recommendedName>
</protein>
<dbReference type="EMBL" id="JAGSND010000002">
    <property type="protein sequence ID" value="MBR0597011.1"/>
    <property type="molecule type" value="Genomic_DNA"/>
</dbReference>
<keyword evidence="1" id="KW-0812">Transmembrane</keyword>
<evidence type="ECO:0000313" key="3">
    <source>
        <dbReference type="Proteomes" id="UP000675664"/>
    </source>
</evidence>
<evidence type="ECO:0000256" key="1">
    <source>
        <dbReference type="SAM" id="Phobius"/>
    </source>
</evidence>
<keyword evidence="1" id="KW-0472">Membrane</keyword>